<reference evidence="3" key="1">
    <citation type="submission" date="2024-07" db="EMBL/GenBank/DDBJ databases">
        <title>Two chromosome-level genome assemblies of Korean endemic species Abeliophyllum distichum and Forsythia ovata (Oleaceae).</title>
        <authorList>
            <person name="Jang H."/>
        </authorList>
    </citation>
    <scope>NUCLEOTIDE SEQUENCE [LARGE SCALE GENOMIC DNA]</scope>
</reference>
<feature type="region of interest" description="Disordered" evidence="1">
    <location>
        <begin position="63"/>
        <end position="97"/>
    </location>
</feature>
<comment type="caution">
    <text evidence="2">The sequence shown here is derived from an EMBL/GenBank/DDBJ whole genome shotgun (WGS) entry which is preliminary data.</text>
</comment>
<protein>
    <submittedName>
        <fullName evidence="2">Uncharacterized protein</fullName>
    </submittedName>
</protein>
<dbReference type="AlphaFoldDB" id="A0ABD1SZV7"/>
<accession>A0ABD1SZV7</accession>
<evidence type="ECO:0000256" key="1">
    <source>
        <dbReference type="SAM" id="MobiDB-lite"/>
    </source>
</evidence>
<evidence type="ECO:0000313" key="2">
    <source>
        <dbReference type="EMBL" id="KAL2505969.1"/>
    </source>
</evidence>
<feature type="compositionally biased region" description="Low complexity" evidence="1">
    <location>
        <begin position="63"/>
        <end position="79"/>
    </location>
</feature>
<organism evidence="2 3">
    <name type="scientific">Abeliophyllum distichum</name>
    <dbReference type="NCBI Taxonomy" id="126358"/>
    <lineage>
        <taxon>Eukaryota</taxon>
        <taxon>Viridiplantae</taxon>
        <taxon>Streptophyta</taxon>
        <taxon>Embryophyta</taxon>
        <taxon>Tracheophyta</taxon>
        <taxon>Spermatophyta</taxon>
        <taxon>Magnoliopsida</taxon>
        <taxon>eudicotyledons</taxon>
        <taxon>Gunneridae</taxon>
        <taxon>Pentapetalae</taxon>
        <taxon>asterids</taxon>
        <taxon>lamiids</taxon>
        <taxon>Lamiales</taxon>
        <taxon>Oleaceae</taxon>
        <taxon>Forsythieae</taxon>
        <taxon>Abeliophyllum</taxon>
    </lineage>
</organism>
<name>A0ABD1SZV7_9LAMI</name>
<dbReference type="EMBL" id="JBFOLK010000006">
    <property type="protein sequence ID" value="KAL2505969.1"/>
    <property type="molecule type" value="Genomic_DNA"/>
</dbReference>
<evidence type="ECO:0000313" key="3">
    <source>
        <dbReference type="Proteomes" id="UP001604336"/>
    </source>
</evidence>
<dbReference type="Proteomes" id="UP001604336">
    <property type="component" value="Unassembled WGS sequence"/>
</dbReference>
<keyword evidence="3" id="KW-1185">Reference proteome</keyword>
<gene>
    <name evidence="2" type="ORF">Adt_21590</name>
</gene>
<sequence length="164" mass="19109">MSLIEYEHKFEELSRFAPHLVDTKSKRARRFEHGLQPHIRNIVAVLELGTYQEVLKRAHTISNQMTQNTGNSQQGQNYSSKRKWNFDKKKGSKGNNRVKKRKVDVNKVGNKCCPNCNRSTKENAYLGKTFVSSVANQDILLRSALRVQYRRLEMTRKERQGFLP</sequence>
<proteinExistence type="predicted"/>